<reference evidence="1 2" key="1">
    <citation type="journal article" date="2014" name="Am. J. Bot.">
        <title>Genome assembly and annotation for red clover (Trifolium pratense; Fabaceae).</title>
        <authorList>
            <person name="Istvanek J."/>
            <person name="Jaros M."/>
            <person name="Krenek A."/>
            <person name="Repkova J."/>
        </authorList>
    </citation>
    <scope>NUCLEOTIDE SEQUENCE [LARGE SCALE GENOMIC DNA]</scope>
    <source>
        <strain evidence="2">cv. Tatra</strain>
        <tissue evidence="1">Young leaves</tissue>
    </source>
</reference>
<name>A0A2K3KDB7_TRIPR</name>
<reference evidence="1 2" key="2">
    <citation type="journal article" date="2017" name="Front. Plant Sci.">
        <title>Gene Classification and Mining of Molecular Markers Useful in Red Clover (Trifolium pratense) Breeding.</title>
        <authorList>
            <person name="Istvanek J."/>
            <person name="Dluhosova J."/>
            <person name="Dluhos P."/>
            <person name="Patkova L."/>
            <person name="Nedelnik J."/>
            <person name="Repkova J."/>
        </authorList>
    </citation>
    <scope>NUCLEOTIDE SEQUENCE [LARGE SCALE GENOMIC DNA]</scope>
    <source>
        <strain evidence="2">cv. Tatra</strain>
        <tissue evidence="1">Young leaves</tissue>
    </source>
</reference>
<dbReference type="AlphaFoldDB" id="A0A2K3KDB7"/>
<evidence type="ECO:0000313" key="1">
    <source>
        <dbReference type="EMBL" id="PNX64268.1"/>
    </source>
</evidence>
<organism evidence="1 2">
    <name type="scientific">Trifolium pratense</name>
    <name type="common">Red clover</name>
    <dbReference type="NCBI Taxonomy" id="57577"/>
    <lineage>
        <taxon>Eukaryota</taxon>
        <taxon>Viridiplantae</taxon>
        <taxon>Streptophyta</taxon>
        <taxon>Embryophyta</taxon>
        <taxon>Tracheophyta</taxon>
        <taxon>Spermatophyta</taxon>
        <taxon>Magnoliopsida</taxon>
        <taxon>eudicotyledons</taxon>
        <taxon>Gunneridae</taxon>
        <taxon>Pentapetalae</taxon>
        <taxon>rosids</taxon>
        <taxon>fabids</taxon>
        <taxon>Fabales</taxon>
        <taxon>Fabaceae</taxon>
        <taxon>Papilionoideae</taxon>
        <taxon>50 kb inversion clade</taxon>
        <taxon>NPAAA clade</taxon>
        <taxon>Hologalegina</taxon>
        <taxon>IRL clade</taxon>
        <taxon>Trifolieae</taxon>
        <taxon>Trifolium</taxon>
    </lineage>
</organism>
<dbReference type="EMBL" id="ASHM01163536">
    <property type="protein sequence ID" value="PNX64268.1"/>
    <property type="molecule type" value="Genomic_DNA"/>
</dbReference>
<accession>A0A2K3KDB7</accession>
<evidence type="ECO:0000313" key="2">
    <source>
        <dbReference type="Proteomes" id="UP000236291"/>
    </source>
</evidence>
<proteinExistence type="predicted"/>
<feature type="non-terminal residue" evidence="1">
    <location>
        <position position="27"/>
    </location>
</feature>
<dbReference type="Proteomes" id="UP000236291">
    <property type="component" value="Unassembled WGS sequence"/>
</dbReference>
<gene>
    <name evidence="1" type="ORF">L195_g062033</name>
</gene>
<comment type="caution">
    <text evidence="1">The sequence shown here is derived from an EMBL/GenBank/DDBJ whole genome shotgun (WGS) entry which is preliminary data.</text>
</comment>
<protein>
    <submittedName>
        <fullName evidence="1">Uncharacterized protein</fullName>
    </submittedName>
</protein>
<sequence length="27" mass="2767">MRFDVVAEAVDMNVEDGGFVGGGAIPN</sequence>